<accession>A0A838WT44</accession>
<name>A0A838WT44_9CYAN</name>
<dbReference type="EMBL" id="VDFG01000655">
    <property type="protein sequence ID" value="MBA4465863.1"/>
    <property type="molecule type" value="Genomic_DNA"/>
</dbReference>
<organism evidence="1 2">
    <name type="scientific">Cylindrospermopsis raciborskii CS-506_A</name>
    <dbReference type="NCBI Taxonomy" id="2585140"/>
    <lineage>
        <taxon>Bacteria</taxon>
        <taxon>Bacillati</taxon>
        <taxon>Cyanobacteriota</taxon>
        <taxon>Cyanophyceae</taxon>
        <taxon>Nostocales</taxon>
        <taxon>Aphanizomenonaceae</taxon>
        <taxon>Cylindrospermopsis</taxon>
    </lineage>
</organism>
<reference evidence="1 2" key="1">
    <citation type="journal article" date="2020" name="J. Appl. Phycol.">
        <title>Morphological changes and genome evolution in Raphidiopsis raciborskii CS-506 after 23 years in culture.</title>
        <authorList>
            <person name="Willis A."/>
            <person name="Bent S.J."/>
            <person name="Jameson I.D."/>
        </authorList>
    </citation>
    <scope>NUCLEOTIDE SEQUENCE [LARGE SCALE GENOMIC DNA]</scope>
    <source>
        <strain evidence="1 2">CS-506_A</strain>
    </source>
</reference>
<comment type="caution">
    <text evidence="1">The sequence shown here is derived from an EMBL/GenBank/DDBJ whole genome shotgun (WGS) entry which is preliminary data.</text>
</comment>
<sequence length="71" mass="7916">VERVSLSSDRTTAVVTPKYDPNKKRVILVNDPDLINTLSNKGVDIAVLPQTDDGFWFRALSSLFFPVLLLV</sequence>
<keyword evidence="1" id="KW-0132">Cell division</keyword>
<dbReference type="Proteomes" id="UP000538075">
    <property type="component" value="Unassembled WGS sequence"/>
</dbReference>
<dbReference type="GO" id="GO:0051301">
    <property type="term" value="P:cell division"/>
    <property type="evidence" value="ECO:0007669"/>
    <property type="project" value="UniProtKB-KW"/>
</dbReference>
<feature type="non-terminal residue" evidence="1">
    <location>
        <position position="71"/>
    </location>
</feature>
<protein>
    <submittedName>
        <fullName evidence="1">Cell division protein FtsH</fullName>
    </submittedName>
</protein>
<proteinExistence type="predicted"/>
<keyword evidence="1" id="KW-0131">Cell cycle</keyword>
<feature type="non-terminal residue" evidence="1">
    <location>
        <position position="1"/>
    </location>
</feature>
<dbReference type="AlphaFoldDB" id="A0A838WT44"/>
<evidence type="ECO:0000313" key="2">
    <source>
        <dbReference type="Proteomes" id="UP000538075"/>
    </source>
</evidence>
<evidence type="ECO:0000313" key="1">
    <source>
        <dbReference type="EMBL" id="MBA4465863.1"/>
    </source>
</evidence>
<gene>
    <name evidence="1" type="ORF">FHK98_09595</name>
</gene>